<protein>
    <submittedName>
        <fullName evidence="5">CubicO group peptidase (Beta-lactamase class C family)</fullName>
    </submittedName>
</protein>
<keyword evidence="1" id="KW-0378">Hydrolase</keyword>
<dbReference type="EMBL" id="JACHIA010000010">
    <property type="protein sequence ID" value="MBB6071763.1"/>
    <property type="molecule type" value="Genomic_DNA"/>
</dbReference>
<dbReference type="SUPFAM" id="SSF56601">
    <property type="entry name" value="beta-lactamase/transpeptidase-like"/>
    <property type="match status" value="1"/>
</dbReference>
<gene>
    <name evidence="5" type="ORF">HNQ61_003402</name>
</gene>
<dbReference type="Pfam" id="PF00144">
    <property type="entry name" value="Beta-lactamase"/>
    <property type="match status" value="1"/>
</dbReference>
<dbReference type="PANTHER" id="PTHR43283:SF11">
    <property type="entry name" value="BETA-LACTAMASE-RELATED DOMAIN-CONTAINING PROTEIN"/>
    <property type="match status" value="1"/>
</dbReference>
<dbReference type="Gene3D" id="3.40.710.10">
    <property type="entry name" value="DD-peptidase/beta-lactamase superfamily"/>
    <property type="match status" value="1"/>
</dbReference>
<feature type="transmembrane region" description="Helical" evidence="3">
    <location>
        <begin position="12"/>
        <end position="31"/>
    </location>
</feature>
<organism evidence="5 6">
    <name type="scientific">Longimicrobium terrae</name>
    <dbReference type="NCBI Taxonomy" id="1639882"/>
    <lineage>
        <taxon>Bacteria</taxon>
        <taxon>Pseudomonadati</taxon>
        <taxon>Gemmatimonadota</taxon>
        <taxon>Longimicrobiia</taxon>
        <taxon>Longimicrobiales</taxon>
        <taxon>Longimicrobiaceae</taxon>
        <taxon>Longimicrobium</taxon>
    </lineage>
</organism>
<keyword evidence="3" id="KW-0472">Membrane</keyword>
<feature type="domain" description="Beta-lactamase-related" evidence="4">
    <location>
        <begin position="78"/>
        <end position="393"/>
    </location>
</feature>
<dbReference type="RefSeq" id="WP_170032516.1">
    <property type="nucleotide sequence ID" value="NZ_JABDTL010000001.1"/>
</dbReference>
<dbReference type="InterPro" id="IPR012338">
    <property type="entry name" value="Beta-lactam/transpept-like"/>
</dbReference>
<keyword evidence="3" id="KW-0812">Transmembrane</keyword>
<dbReference type="GO" id="GO:0016787">
    <property type="term" value="F:hydrolase activity"/>
    <property type="evidence" value="ECO:0007669"/>
    <property type="project" value="UniProtKB-KW"/>
</dbReference>
<name>A0A841H182_9BACT</name>
<feature type="region of interest" description="Disordered" evidence="2">
    <location>
        <begin position="332"/>
        <end position="358"/>
    </location>
</feature>
<dbReference type="AlphaFoldDB" id="A0A841H182"/>
<keyword evidence="6" id="KW-1185">Reference proteome</keyword>
<sequence>MNTILRTIQSRWRTAAGVAVAGIAPVILAMAKTPPASAVAAAPLVAVHAPVAATAATLKPRPAAKPLARAPLTRAVDAVRAEVKRGAFPGAALAAGRGATTSLIEGVGTTTWKGATVDPERTVYDLASLTKVVATTTAAMLLYEDGRLDLDAPVSRYLPEFSGGNKDDVTIRDLLTHTSGLPAGTGVRGSTADEKLASLIRTPLRRAPETRVEYSDVGFVTLFAALEKAAGEPVEQMLERRVYGPLGMASTGYAPGADCARCAPSWQTADGTPVRGKVHDPTARALGGVAGNAGLFSTVADLSRFAAMLAGGGELEGVRVLKPETIDTFSRRQPGADNRALGWETPNADGTGAAGKSMSPRAFGHTGFTGTSLWVDPEHGTWAVLLANRTFDAHASNRIQKLRRTVHAYVTESAEEAPDSLLAD</sequence>
<dbReference type="PANTHER" id="PTHR43283">
    <property type="entry name" value="BETA-LACTAMASE-RELATED"/>
    <property type="match status" value="1"/>
</dbReference>
<reference evidence="5 6" key="1">
    <citation type="submission" date="2020-08" db="EMBL/GenBank/DDBJ databases">
        <title>Genomic Encyclopedia of Type Strains, Phase IV (KMG-IV): sequencing the most valuable type-strain genomes for metagenomic binning, comparative biology and taxonomic classification.</title>
        <authorList>
            <person name="Goeker M."/>
        </authorList>
    </citation>
    <scope>NUCLEOTIDE SEQUENCE [LARGE SCALE GENOMIC DNA]</scope>
    <source>
        <strain evidence="5 6">DSM 29007</strain>
    </source>
</reference>
<evidence type="ECO:0000256" key="1">
    <source>
        <dbReference type="ARBA" id="ARBA00022801"/>
    </source>
</evidence>
<evidence type="ECO:0000256" key="2">
    <source>
        <dbReference type="SAM" id="MobiDB-lite"/>
    </source>
</evidence>
<evidence type="ECO:0000313" key="6">
    <source>
        <dbReference type="Proteomes" id="UP000582837"/>
    </source>
</evidence>
<dbReference type="InterPro" id="IPR050789">
    <property type="entry name" value="Diverse_Enzym_Activities"/>
</dbReference>
<dbReference type="Proteomes" id="UP000582837">
    <property type="component" value="Unassembled WGS sequence"/>
</dbReference>
<evidence type="ECO:0000256" key="3">
    <source>
        <dbReference type="SAM" id="Phobius"/>
    </source>
</evidence>
<evidence type="ECO:0000313" key="5">
    <source>
        <dbReference type="EMBL" id="MBB6071763.1"/>
    </source>
</evidence>
<comment type="caution">
    <text evidence="5">The sequence shown here is derived from an EMBL/GenBank/DDBJ whole genome shotgun (WGS) entry which is preliminary data.</text>
</comment>
<dbReference type="InterPro" id="IPR001466">
    <property type="entry name" value="Beta-lactam-related"/>
</dbReference>
<evidence type="ECO:0000259" key="4">
    <source>
        <dbReference type="Pfam" id="PF00144"/>
    </source>
</evidence>
<proteinExistence type="predicted"/>
<accession>A0A841H182</accession>
<keyword evidence="3" id="KW-1133">Transmembrane helix</keyword>